<dbReference type="InterPro" id="IPR001296">
    <property type="entry name" value="Glyco_trans_1"/>
</dbReference>
<accession>A0A5C7FJ41</accession>
<dbReference type="PANTHER" id="PTHR46401">
    <property type="entry name" value="GLYCOSYLTRANSFERASE WBBK-RELATED"/>
    <property type="match status" value="1"/>
</dbReference>
<reference evidence="4 5" key="1">
    <citation type="submission" date="2019-08" db="EMBL/GenBank/DDBJ databases">
        <title>Lewinella sp. strain SSH13 Genome sequencing and assembly.</title>
        <authorList>
            <person name="Kim I."/>
        </authorList>
    </citation>
    <scope>NUCLEOTIDE SEQUENCE [LARGE SCALE GENOMIC DNA]</scope>
    <source>
        <strain evidence="4 5">SSH13</strain>
    </source>
</reference>
<dbReference type="Pfam" id="PF00685">
    <property type="entry name" value="Sulfotransfer_1"/>
    <property type="match status" value="1"/>
</dbReference>
<dbReference type="CDD" id="cd03809">
    <property type="entry name" value="GT4_MtfB-like"/>
    <property type="match status" value="1"/>
</dbReference>
<proteinExistence type="predicted"/>
<dbReference type="EMBL" id="VOXD01000046">
    <property type="protein sequence ID" value="TXF85436.1"/>
    <property type="molecule type" value="Genomic_DNA"/>
</dbReference>
<evidence type="ECO:0000313" key="5">
    <source>
        <dbReference type="Proteomes" id="UP000321907"/>
    </source>
</evidence>
<dbReference type="AlphaFoldDB" id="A0A5C7FJ41"/>
<protein>
    <submittedName>
        <fullName evidence="4">Glycosyltransferase</fullName>
    </submittedName>
</protein>
<name>A0A5C7FJ41_9BACT</name>
<dbReference type="Gene3D" id="3.40.50.2000">
    <property type="entry name" value="Glycogen Phosphorylase B"/>
    <property type="match status" value="1"/>
</dbReference>
<feature type="domain" description="Glycosyl transferase family 1" evidence="2">
    <location>
        <begin position="489"/>
        <end position="637"/>
    </location>
</feature>
<dbReference type="InterPro" id="IPR027417">
    <property type="entry name" value="P-loop_NTPase"/>
</dbReference>
<sequence>MIWLASFPRSGNTFFRNVLHEVYGLTSSTYHQDPDREVDYNFTNYPVVKTHLLPEKLPQELKDLPAVYLIRDGRDSLVSIAHHRKDIVAPGTDFYNNLLEATLAQNGSFFGGWSENVQQWTKKAAIIIRFEDLISDPIREVEKLRSIIDLPAPNHSKLPTFQSLRNGQPAYGGGKGEAFSAERVKKHFRSGKVGGWKNEVPPELQRLLTNIHGATLHQFGYLEATEHKLPPSRRIIIEASKLSTTDNDGIKRYLTGLSQGLAPLLPHFPHLDISMVDNFGVVQFESQQPIVAKEQQATSEEKAVLTDRRTMSYEKSLLLLKLYIKKVLPSSVYRPIASLYRNGPFRRYLNSFKNVARNTATGMGWAPIQEIIQSTDLIHIPLPQHFDFLPHEGKRVLLTVHDFSHLLFPEYHEDLNVESAEKGMQSAIAARASFLSVSSATEDDLKRLYQPPAESLHLVPEAADTDFFNTEAAKTNPANVFMEYGIPSSPYLMCLSTIEPRKNLANTIKAFLQLKQDNPDLDCNLVVCGKKGWKTDEIFADLPADLPGVIFTGFVNDADLPVLYAHARALCYVSFYEGFGLPIVEAMSCGTPTIYGNNSSLPEVAGDGGIGVDPNDLPEIAAAMHQMLTDNDFHAQKSDAAWRQANKFSWLKTALLTINAYENILNDTP</sequence>
<dbReference type="SUPFAM" id="SSF52540">
    <property type="entry name" value="P-loop containing nucleoside triphosphate hydrolases"/>
    <property type="match status" value="1"/>
</dbReference>
<dbReference type="PANTHER" id="PTHR46401:SF2">
    <property type="entry name" value="GLYCOSYLTRANSFERASE WBBK-RELATED"/>
    <property type="match status" value="1"/>
</dbReference>
<gene>
    <name evidence="4" type="ORF">FUA23_20475</name>
</gene>
<evidence type="ECO:0000313" key="4">
    <source>
        <dbReference type="EMBL" id="TXF85436.1"/>
    </source>
</evidence>
<dbReference type="Pfam" id="PF00534">
    <property type="entry name" value="Glycos_transf_1"/>
    <property type="match status" value="1"/>
</dbReference>
<organism evidence="4 5">
    <name type="scientific">Neolewinella aurantiaca</name>
    <dbReference type="NCBI Taxonomy" id="2602767"/>
    <lineage>
        <taxon>Bacteria</taxon>
        <taxon>Pseudomonadati</taxon>
        <taxon>Bacteroidota</taxon>
        <taxon>Saprospiria</taxon>
        <taxon>Saprospirales</taxon>
        <taxon>Lewinellaceae</taxon>
        <taxon>Neolewinella</taxon>
    </lineage>
</organism>
<dbReference type="SUPFAM" id="SSF53756">
    <property type="entry name" value="UDP-Glycosyltransferase/glycogen phosphorylase"/>
    <property type="match status" value="1"/>
</dbReference>
<dbReference type="GO" id="GO:0009103">
    <property type="term" value="P:lipopolysaccharide biosynthetic process"/>
    <property type="evidence" value="ECO:0007669"/>
    <property type="project" value="TreeGrafter"/>
</dbReference>
<comment type="caution">
    <text evidence="4">The sequence shown here is derived from an EMBL/GenBank/DDBJ whole genome shotgun (WGS) entry which is preliminary data.</text>
</comment>
<keyword evidence="5" id="KW-1185">Reference proteome</keyword>
<dbReference type="Proteomes" id="UP000321907">
    <property type="component" value="Unassembled WGS sequence"/>
</dbReference>
<evidence type="ECO:0000259" key="3">
    <source>
        <dbReference type="Pfam" id="PF00685"/>
    </source>
</evidence>
<evidence type="ECO:0000259" key="2">
    <source>
        <dbReference type="Pfam" id="PF00534"/>
    </source>
</evidence>
<dbReference type="InterPro" id="IPR000863">
    <property type="entry name" value="Sulfotransferase_dom"/>
</dbReference>
<dbReference type="GO" id="GO:0008146">
    <property type="term" value="F:sulfotransferase activity"/>
    <property type="evidence" value="ECO:0007669"/>
    <property type="project" value="InterPro"/>
</dbReference>
<feature type="domain" description="Sulfotransferase" evidence="3">
    <location>
        <begin position="45"/>
        <end position="220"/>
    </location>
</feature>
<dbReference type="GO" id="GO:0016757">
    <property type="term" value="F:glycosyltransferase activity"/>
    <property type="evidence" value="ECO:0007669"/>
    <property type="project" value="InterPro"/>
</dbReference>
<evidence type="ECO:0000256" key="1">
    <source>
        <dbReference type="ARBA" id="ARBA00022679"/>
    </source>
</evidence>
<dbReference type="RefSeq" id="WP_147932645.1">
    <property type="nucleotide sequence ID" value="NZ_VOXD01000046.1"/>
</dbReference>
<dbReference type="FunFam" id="3.40.50.2000:FF:000119">
    <property type="entry name" value="Glycosyl transferase group 1"/>
    <property type="match status" value="1"/>
</dbReference>
<dbReference type="Gene3D" id="3.40.50.300">
    <property type="entry name" value="P-loop containing nucleotide triphosphate hydrolases"/>
    <property type="match status" value="1"/>
</dbReference>
<dbReference type="OrthoDB" id="9801609at2"/>
<keyword evidence="1 4" id="KW-0808">Transferase</keyword>